<dbReference type="PATRIC" id="fig|1202538.3.peg.139"/>
<dbReference type="SUPFAM" id="SSF55120">
    <property type="entry name" value="Pseudouridine synthase"/>
    <property type="match status" value="1"/>
</dbReference>
<dbReference type="InterPro" id="IPR020103">
    <property type="entry name" value="PsdUridine_synth_cat_dom_sf"/>
</dbReference>
<dbReference type="OrthoDB" id="9807829at2"/>
<dbReference type="PANTHER" id="PTHR21600">
    <property type="entry name" value="MITOCHONDRIAL RNA PSEUDOURIDINE SYNTHASE"/>
    <property type="match status" value="1"/>
</dbReference>
<dbReference type="Pfam" id="PF00849">
    <property type="entry name" value="PseudoU_synth_2"/>
    <property type="match status" value="1"/>
</dbReference>
<dbReference type="KEGG" id="crh:A353_0168"/>
<organism evidence="3 4">
    <name type="scientific">Candidatus Carsonella ruddii HC isolate Thao2000</name>
    <dbReference type="NCBI Taxonomy" id="1202538"/>
    <lineage>
        <taxon>Bacteria</taxon>
        <taxon>Pseudomonadati</taxon>
        <taxon>Pseudomonadota</taxon>
        <taxon>Gammaproteobacteria</taxon>
        <taxon>Oceanospirillales</taxon>
        <taxon>Halomonadaceae</taxon>
        <taxon>Zymobacter group</taxon>
        <taxon>Candidatus Carsonella</taxon>
    </lineage>
</organism>
<dbReference type="GO" id="GO:0140098">
    <property type="term" value="F:catalytic activity, acting on RNA"/>
    <property type="evidence" value="ECO:0007669"/>
    <property type="project" value="UniProtKB-ARBA"/>
</dbReference>
<sequence>MQNIKILYYDKNIIILNKPFGIEINKIIKKKTNNNLPNNGLLNRLDKYTSGIITIARNNLFYFYYKKLLLSNYIKKKYIVFTEKKFFKGFINLSIKKKKNILIKKNYKKSLSFYKIIKKNNNNNFLYIYIKTGRTHQIRKHLYHSKIFIKNDFYLKKKKNTFLNNLHFKTISFFYPFIMKNFSLSCNLTKEIKKNFLINFLK</sequence>
<dbReference type="PANTHER" id="PTHR21600:SF87">
    <property type="entry name" value="RNA PSEUDOURIDYLATE SYNTHASE DOMAIN-CONTAINING PROTEIN 1"/>
    <property type="match status" value="1"/>
</dbReference>
<evidence type="ECO:0000313" key="3">
    <source>
        <dbReference type="EMBL" id="AFP83995.1"/>
    </source>
</evidence>
<reference evidence="3 4" key="1">
    <citation type="journal article" date="2012" name="Mol. Biol. Evol.">
        <title>Genome reduction and co-evolution between the primary and secondary bacterial symbionts of psyllids.</title>
        <authorList>
            <person name="Sloan D.B."/>
            <person name="Moran N.A."/>
        </authorList>
    </citation>
    <scope>NUCLEOTIDE SEQUENCE [LARGE SCALE GENOMIC DNA]</scope>
    <source>
        <strain evidence="3 4">HC</strain>
    </source>
</reference>
<dbReference type="GO" id="GO:0000455">
    <property type="term" value="P:enzyme-directed rRNA pseudouridine synthesis"/>
    <property type="evidence" value="ECO:0007669"/>
    <property type="project" value="TreeGrafter"/>
</dbReference>
<dbReference type="STRING" id="1202538.A353_0168"/>
<dbReference type="Gene3D" id="3.30.2350.10">
    <property type="entry name" value="Pseudouridine synthase"/>
    <property type="match status" value="1"/>
</dbReference>
<proteinExistence type="inferred from homology"/>
<dbReference type="GO" id="GO:0009982">
    <property type="term" value="F:pseudouridine synthase activity"/>
    <property type="evidence" value="ECO:0007669"/>
    <property type="project" value="InterPro"/>
</dbReference>
<name>J3TW60_CARRU</name>
<feature type="domain" description="Pseudouridine synthase RsuA/RluA-like" evidence="2">
    <location>
        <begin position="15"/>
        <end position="143"/>
    </location>
</feature>
<dbReference type="GeneID" id="67454695"/>
<gene>
    <name evidence="3" type="primary">rluD</name>
    <name evidence="3" type="ORF">A353_0168</name>
</gene>
<accession>J3TW60</accession>
<dbReference type="RefSeq" id="WP_014887295.1">
    <property type="nucleotide sequence ID" value="NC_018416.1"/>
</dbReference>
<dbReference type="AlphaFoldDB" id="J3TW60"/>
<evidence type="ECO:0000259" key="2">
    <source>
        <dbReference type="Pfam" id="PF00849"/>
    </source>
</evidence>
<dbReference type="InterPro" id="IPR050188">
    <property type="entry name" value="RluA_PseudoU_synthase"/>
</dbReference>
<protein>
    <submittedName>
        <fullName evidence="3">Ribosomal large subunit pseudouridine synthase</fullName>
    </submittedName>
</protein>
<dbReference type="InterPro" id="IPR006145">
    <property type="entry name" value="PsdUridine_synth_RsuA/RluA"/>
</dbReference>
<dbReference type="GO" id="GO:0003723">
    <property type="term" value="F:RNA binding"/>
    <property type="evidence" value="ECO:0007669"/>
    <property type="project" value="InterPro"/>
</dbReference>
<evidence type="ECO:0000256" key="1">
    <source>
        <dbReference type="ARBA" id="ARBA00010876"/>
    </source>
</evidence>
<comment type="similarity">
    <text evidence="1">Belongs to the pseudouridine synthase RluA family.</text>
</comment>
<keyword evidence="4" id="KW-1185">Reference proteome</keyword>
<dbReference type="Proteomes" id="UP000003934">
    <property type="component" value="Chromosome"/>
</dbReference>
<dbReference type="HOGENOM" id="CLU_1352569_0_0_6"/>
<evidence type="ECO:0000313" key="4">
    <source>
        <dbReference type="Proteomes" id="UP000003934"/>
    </source>
</evidence>
<dbReference type="EMBL" id="CP003543">
    <property type="protein sequence ID" value="AFP83995.1"/>
    <property type="molecule type" value="Genomic_DNA"/>
</dbReference>